<dbReference type="Proteomes" id="UP000694866">
    <property type="component" value="Unplaced"/>
</dbReference>
<organism evidence="2 3">
    <name type="scientific">Fopius arisanus</name>
    <dbReference type="NCBI Taxonomy" id="64838"/>
    <lineage>
        <taxon>Eukaryota</taxon>
        <taxon>Metazoa</taxon>
        <taxon>Ecdysozoa</taxon>
        <taxon>Arthropoda</taxon>
        <taxon>Hexapoda</taxon>
        <taxon>Insecta</taxon>
        <taxon>Pterygota</taxon>
        <taxon>Neoptera</taxon>
        <taxon>Endopterygota</taxon>
        <taxon>Hymenoptera</taxon>
        <taxon>Apocrita</taxon>
        <taxon>Ichneumonoidea</taxon>
        <taxon>Braconidae</taxon>
        <taxon>Opiinae</taxon>
        <taxon>Fopius</taxon>
    </lineage>
</organism>
<proteinExistence type="predicted"/>
<dbReference type="RefSeq" id="XP_011315303.1">
    <property type="nucleotide sequence ID" value="XM_011317001.1"/>
</dbReference>
<gene>
    <name evidence="3" type="primary">LOC105274125</name>
</gene>
<feature type="region of interest" description="Disordered" evidence="1">
    <location>
        <begin position="1"/>
        <end position="30"/>
    </location>
</feature>
<dbReference type="OrthoDB" id="7697863at2759"/>
<accession>A0A9R1TV21</accession>
<dbReference type="AlphaFoldDB" id="A0A9R1TV21"/>
<keyword evidence="2" id="KW-1185">Reference proteome</keyword>
<evidence type="ECO:0000313" key="3">
    <source>
        <dbReference type="RefSeq" id="XP_011315303.1"/>
    </source>
</evidence>
<protein>
    <submittedName>
        <fullName evidence="3">Uncharacterized protein</fullName>
    </submittedName>
</protein>
<feature type="region of interest" description="Disordered" evidence="1">
    <location>
        <begin position="246"/>
        <end position="265"/>
    </location>
</feature>
<dbReference type="KEGG" id="fas:105274125"/>
<name>A0A9R1TV21_9HYME</name>
<reference evidence="3" key="1">
    <citation type="submission" date="2025-08" db="UniProtKB">
        <authorList>
            <consortium name="RefSeq"/>
        </authorList>
    </citation>
    <scope>IDENTIFICATION</scope>
    <source>
        <strain evidence="3">USDA-PBARC FA_bdor</strain>
        <tissue evidence="3">Whole organism</tissue>
    </source>
</reference>
<evidence type="ECO:0000256" key="1">
    <source>
        <dbReference type="SAM" id="MobiDB-lite"/>
    </source>
</evidence>
<evidence type="ECO:0000313" key="2">
    <source>
        <dbReference type="Proteomes" id="UP000694866"/>
    </source>
</evidence>
<sequence>MNRDNSRSEKRVHPGDIEDEDNLNVKIKKENDDEVEDPCISGIFDSIEFKDHLVDELPFEQLAATGSSDIKMLVRLVSTIATEMKRLSEEVREVKNILEDRLTCRTPVTPGLSFWNKYRLELPLKTLEDFDAFDERLRTDAEFLSDFGHSLVVCFDRDDRLSRTITNVLRRHLSRELAMKFTATKLSPAKLVFKETKFCACMFDILVQLYNKDVRRIPITEKRFYTTLSGIFPNAKDWDGYRSVRKKPRTAGLRDDRDESENEGD</sequence>
<feature type="compositionally biased region" description="Basic and acidic residues" evidence="1">
    <location>
        <begin position="1"/>
        <end position="16"/>
    </location>
</feature>
<dbReference type="GeneID" id="105274125"/>